<feature type="non-terminal residue" evidence="3">
    <location>
        <position position="431"/>
    </location>
</feature>
<name>A0ABP0HRM5_9DINO</name>
<dbReference type="Proteomes" id="UP001642484">
    <property type="component" value="Unassembled WGS sequence"/>
</dbReference>
<comment type="caution">
    <text evidence="3">The sequence shown here is derived from an EMBL/GenBank/DDBJ whole genome shotgun (WGS) entry which is preliminary data.</text>
</comment>
<evidence type="ECO:0000256" key="1">
    <source>
        <dbReference type="SAM" id="MobiDB-lite"/>
    </source>
</evidence>
<dbReference type="EMBL" id="CAXAMN010001148">
    <property type="protein sequence ID" value="CAK8992838.1"/>
    <property type="molecule type" value="Genomic_DNA"/>
</dbReference>
<reference evidence="3 4" key="1">
    <citation type="submission" date="2024-02" db="EMBL/GenBank/DDBJ databases">
        <authorList>
            <person name="Chen Y."/>
            <person name="Shah S."/>
            <person name="Dougan E. K."/>
            <person name="Thang M."/>
            <person name="Chan C."/>
        </authorList>
    </citation>
    <scope>NUCLEOTIDE SEQUENCE [LARGE SCALE GENOMIC DNA]</scope>
</reference>
<gene>
    <name evidence="2" type="ORF">CCMP2556_LOCUS3024</name>
    <name evidence="3" type="ORF">CCMP2556_LOCUS3040</name>
</gene>
<sequence>MSWAGIFLMKHHVFVNTVNDNVLISLGFRTCAALGIKMMRHECNGSVFLTVDKHPQSNYPNWMFNHVLPAIDDATERGWMHLPVEILHPYEIPKVLRQDHGVVLAVTGAPQSLIPAAVKAGIYLTLDHLRKLHGRYRFELPKSGSGKHGRLIKKDWANAFVGFLFPDAPDSEKAEMSRAIVGRDSNHLQKSKVSAHCREILHAFNGLDKEDQHIFSDLVAVAKDEQLLIDRREQNARQQDSRGEKQHETPKLLRNLIPPTPACRISRHPQLKRYQCFYTGKDLETGEARTWSRASYWHGKKQGLTEYAALQTVIDWGRRVHRKMQPDETAAEPSEYDVRSVVEKFTTETGFVKSQPDMTPAKEVKGTSSKKSEAPMAAEEESQPSKKLKTSKEPAEKVPKASEDSGKKHKKKEAMPKASKSSGSKVAKPHV</sequence>
<evidence type="ECO:0000313" key="3">
    <source>
        <dbReference type="EMBL" id="CAK8992879.1"/>
    </source>
</evidence>
<dbReference type="EMBL" id="CAXAMN010001159">
    <property type="protein sequence ID" value="CAK8992879.1"/>
    <property type="molecule type" value="Genomic_DNA"/>
</dbReference>
<protein>
    <submittedName>
        <fullName evidence="3">Uncharacterized protein</fullName>
    </submittedName>
</protein>
<feature type="compositionally biased region" description="Low complexity" evidence="1">
    <location>
        <begin position="416"/>
        <end position="431"/>
    </location>
</feature>
<feature type="compositionally biased region" description="Basic and acidic residues" evidence="1">
    <location>
        <begin position="390"/>
        <end position="406"/>
    </location>
</feature>
<feature type="region of interest" description="Disordered" evidence="1">
    <location>
        <begin position="351"/>
        <end position="431"/>
    </location>
</feature>
<accession>A0ABP0HRM5</accession>
<feature type="compositionally biased region" description="Basic and acidic residues" evidence="1">
    <location>
        <begin position="360"/>
        <end position="373"/>
    </location>
</feature>
<keyword evidence="4" id="KW-1185">Reference proteome</keyword>
<evidence type="ECO:0000313" key="2">
    <source>
        <dbReference type="EMBL" id="CAK8992838.1"/>
    </source>
</evidence>
<organism evidence="3 4">
    <name type="scientific">Durusdinium trenchii</name>
    <dbReference type="NCBI Taxonomy" id="1381693"/>
    <lineage>
        <taxon>Eukaryota</taxon>
        <taxon>Sar</taxon>
        <taxon>Alveolata</taxon>
        <taxon>Dinophyceae</taxon>
        <taxon>Suessiales</taxon>
        <taxon>Symbiodiniaceae</taxon>
        <taxon>Durusdinium</taxon>
    </lineage>
</organism>
<evidence type="ECO:0000313" key="4">
    <source>
        <dbReference type="Proteomes" id="UP001642484"/>
    </source>
</evidence>
<proteinExistence type="predicted"/>